<dbReference type="EMBL" id="CAKKLH010000223">
    <property type="protein sequence ID" value="CAH0106500.1"/>
    <property type="molecule type" value="Genomic_DNA"/>
</dbReference>
<dbReference type="Gene3D" id="4.10.60.10">
    <property type="entry name" value="Zinc finger, CCHC-type"/>
    <property type="match status" value="1"/>
</dbReference>
<dbReference type="InterPro" id="IPR012419">
    <property type="entry name" value="Cas1_AcylTrans_dom"/>
</dbReference>
<evidence type="ECO:0000313" key="13">
    <source>
        <dbReference type="Proteomes" id="UP000789390"/>
    </source>
</evidence>
<keyword evidence="8" id="KW-0863">Zinc-finger</keyword>
<feature type="transmembrane region" description="Helical" evidence="10">
    <location>
        <begin position="21"/>
        <end position="40"/>
    </location>
</feature>
<comment type="subcellular location">
    <subcellularLocation>
        <location evidence="1">Membrane</location>
        <topology evidence="1">Multi-pass membrane protein</topology>
    </subcellularLocation>
</comment>
<dbReference type="GO" id="GO:0003676">
    <property type="term" value="F:nucleic acid binding"/>
    <property type="evidence" value="ECO:0007669"/>
    <property type="project" value="InterPro"/>
</dbReference>
<feature type="region of interest" description="Disordered" evidence="9">
    <location>
        <begin position="784"/>
        <end position="845"/>
    </location>
</feature>
<dbReference type="GO" id="GO:0008270">
    <property type="term" value="F:zinc ion binding"/>
    <property type="evidence" value="ECO:0007669"/>
    <property type="project" value="UniProtKB-KW"/>
</dbReference>
<feature type="region of interest" description="Disordered" evidence="9">
    <location>
        <begin position="1055"/>
        <end position="1096"/>
    </location>
</feature>
<feature type="compositionally biased region" description="Polar residues" evidence="9">
    <location>
        <begin position="791"/>
        <end position="809"/>
    </location>
</feature>
<dbReference type="GO" id="GO:0016020">
    <property type="term" value="C:membrane"/>
    <property type="evidence" value="ECO:0007669"/>
    <property type="project" value="UniProtKB-SubCell"/>
</dbReference>
<dbReference type="PANTHER" id="PTHR13533">
    <property type="entry name" value="N-ACETYLNEURAMINATE 9-O-ACETYLTRANSFERASE"/>
    <property type="match status" value="1"/>
</dbReference>
<accession>A0A8J2WJ99</accession>
<dbReference type="PANTHER" id="PTHR13533:SF1">
    <property type="entry name" value="N-ACETYLNEURAMINATE 9-O-ACETYLTRANSFERASE"/>
    <property type="match status" value="1"/>
</dbReference>
<evidence type="ECO:0000259" key="11">
    <source>
        <dbReference type="PROSITE" id="PS50158"/>
    </source>
</evidence>
<feature type="compositionally biased region" description="Polar residues" evidence="9">
    <location>
        <begin position="1061"/>
        <end position="1091"/>
    </location>
</feature>
<dbReference type="GO" id="GO:0016740">
    <property type="term" value="F:transferase activity"/>
    <property type="evidence" value="ECO:0007669"/>
    <property type="project" value="UniProtKB-KW"/>
</dbReference>
<gene>
    <name evidence="12" type="ORF">DGAL_LOCUS9655</name>
</gene>
<dbReference type="GO" id="GO:0005794">
    <property type="term" value="C:Golgi apparatus"/>
    <property type="evidence" value="ECO:0007669"/>
    <property type="project" value="UniProtKB-ARBA"/>
</dbReference>
<dbReference type="InterPro" id="IPR012921">
    <property type="entry name" value="SPOC_C"/>
</dbReference>
<keyword evidence="13" id="KW-1185">Reference proteome</keyword>
<dbReference type="OrthoDB" id="1884872at2759"/>
<keyword evidence="7" id="KW-0325">Glycoprotein</keyword>
<feature type="compositionally biased region" description="Low complexity" evidence="9">
    <location>
        <begin position="712"/>
        <end position="725"/>
    </location>
</feature>
<evidence type="ECO:0000256" key="2">
    <source>
        <dbReference type="ARBA" id="ARBA00010666"/>
    </source>
</evidence>
<feature type="region of interest" description="Disordered" evidence="9">
    <location>
        <begin position="643"/>
        <end position="685"/>
    </location>
</feature>
<feature type="compositionally biased region" description="Basic and acidic residues" evidence="9">
    <location>
        <begin position="918"/>
        <end position="927"/>
    </location>
</feature>
<reference evidence="12" key="1">
    <citation type="submission" date="2021-11" db="EMBL/GenBank/DDBJ databases">
        <authorList>
            <person name="Schell T."/>
        </authorList>
    </citation>
    <scope>NUCLEOTIDE SEQUENCE</scope>
    <source>
        <strain evidence="12">M5</strain>
    </source>
</reference>
<keyword evidence="5 10" id="KW-1133">Transmembrane helix</keyword>
<feature type="compositionally biased region" description="Polar residues" evidence="9">
    <location>
        <begin position="976"/>
        <end position="990"/>
    </location>
</feature>
<keyword evidence="3" id="KW-0808">Transferase</keyword>
<dbReference type="SMART" id="SM00343">
    <property type="entry name" value="ZnF_C2HC"/>
    <property type="match status" value="2"/>
</dbReference>
<dbReference type="Pfam" id="PF07779">
    <property type="entry name" value="Cas1_AcylT"/>
    <property type="match status" value="2"/>
</dbReference>
<keyword evidence="8" id="KW-0479">Metal-binding</keyword>
<evidence type="ECO:0000256" key="7">
    <source>
        <dbReference type="ARBA" id="ARBA00023180"/>
    </source>
</evidence>
<sequence length="1155" mass="127203">MKPKEQGTNFFMKENKHYSHLNFWLPIGWMQLVILIYHMTGASQVVPLYMQMRVLVSSYLPHRIRPPVFLLEWRHRQFPSSLSMVICLCMNRPYESYYFVPLVSFWYLIVYIVLAIPPKVNAAICDANSVAYLYIIVKLSSLLAAITLVTRFTSGGFAGHWIDTDFCFKYYNLQSLSLSLSVPHVLQLRNCNEEGHMSYDCPTGPARGRGGGRGGGSTRPCYKCNQEGHTSYNCPTASRGGIRSSPASGYGATNSSTSQPIFDDWGTLTATSGTRSSSYDSGDKKDDWGSSSGSVSSPWANDSNAVARGGRSTPRSSAPFCDSQPVVDDWGISSNPSTVPIIKTVCYTTTGNSGADDWDAAANAWSSVNTSSSNPRSGKNSIAKADGLNCSVVDDSWDKCPSASNSEQGQLNISRNRPNAIVKTDEDDWGRSAEVSKRDLVSSATANSRLHPMDDRNVTGFEKRNDLNFTTSYRELNQSIVNAIAWNGPINHGHGSFKASMKNVDINPPPVPADFEMPKSMRVMGNIEPEKVWTYLKKVKQTTNESIGVFEFSPATTAEVDGYKLFFKELHGKNWFAVIADAPGSKLPCCFKDFYVVPLGKDSVVPLELTSLVNKSLFEQRTSDLFLGVVVFRVRRFVDQSNLNPSLPEKTSVPDTQSKMESESNKIKEANSSEPSQVASAHPPTRMAAIRQKLQQDILSVDPVKAKVHTNSPHLSSKSPSSRHPSVTKSHLSVSPKESPLVPESREGKMPAINVPFIPDKLVDGEMLMQKAILEERNRQIGAAKHGKSTEVGSCSPSHKTESYSTGSLSRIEPPFTRSMSKRKSILEESSLSKRPKQMVSSKNSNLPVALKETIKLGTEIVQLRSTPVPEEVAMLVRFEAGGVPLRQPPLPHIENALDLVQPGQQLLENGRTPPANDDSKREDSLDRYASPMNRPSMLESELSKELSNPNVFAESEIHTTPVESQIFNDTAREAGSSTNSSMDTLTPDQTSRSSTPFPSEPFPTQQNETNSATISRIPPFLFPVFSGQDKTTPWTPPPTPEVSKLTDITVAPKNRRRVSVSKNRASQSQVNAEKVNDTQVPSGRGNTTGSRGALEGNRLVPAKSNKSYKITDAYLVNQKYYIKLPGTEKLIPFNFDARFGIPKHITIHEMESAQ</sequence>
<dbReference type="SUPFAM" id="SSF57756">
    <property type="entry name" value="Retrovirus zinc finger-like domains"/>
    <property type="match status" value="1"/>
</dbReference>
<name>A0A8J2WJ99_9CRUS</name>
<protein>
    <recommendedName>
        <fullName evidence="11">CCHC-type domain-containing protein</fullName>
    </recommendedName>
</protein>
<evidence type="ECO:0000256" key="10">
    <source>
        <dbReference type="SAM" id="Phobius"/>
    </source>
</evidence>
<dbReference type="Proteomes" id="UP000789390">
    <property type="component" value="Unassembled WGS sequence"/>
</dbReference>
<evidence type="ECO:0000313" key="12">
    <source>
        <dbReference type="EMBL" id="CAH0106500.1"/>
    </source>
</evidence>
<dbReference type="GO" id="GO:0005975">
    <property type="term" value="P:carbohydrate metabolic process"/>
    <property type="evidence" value="ECO:0007669"/>
    <property type="project" value="UniProtKB-ARBA"/>
</dbReference>
<comment type="caution">
    <text evidence="12">The sequence shown here is derived from an EMBL/GenBank/DDBJ whole genome shotgun (WGS) entry which is preliminary data.</text>
</comment>
<evidence type="ECO:0000256" key="9">
    <source>
        <dbReference type="SAM" id="MobiDB-lite"/>
    </source>
</evidence>
<keyword evidence="8" id="KW-0862">Zinc</keyword>
<organism evidence="12 13">
    <name type="scientific">Daphnia galeata</name>
    <dbReference type="NCBI Taxonomy" id="27404"/>
    <lineage>
        <taxon>Eukaryota</taxon>
        <taxon>Metazoa</taxon>
        <taxon>Ecdysozoa</taxon>
        <taxon>Arthropoda</taxon>
        <taxon>Crustacea</taxon>
        <taxon>Branchiopoda</taxon>
        <taxon>Diplostraca</taxon>
        <taxon>Cladocera</taxon>
        <taxon>Anomopoda</taxon>
        <taxon>Daphniidae</taxon>
        <taxon>Daphnia</taxon>
    </lineage>
</organism>
<feature type="region of interest" description="Disordered" evidence="9">
    <location>
        <begin position="907"/>
        <end position="948"/>
    </location>
</feature>
<evidence type="ECO:0000256" key="5">
    <source>
        <dbReference type="ARBA" id="ARBA00022989"/>
    </source>
</evidence>
<feature type="region of interest" description="Disordered" evidence="9">
    <location>
        <begin position="973"/>
        <end position="1009"/>
    </location>
</feature>
<dbReference type="PROSITE" id="PS50158">
    <property type="entry name" value="ZF_CCHC"/>
    <property type="match status" value="1"/>
</dbReference>
<dbReference type="AlphaFoldDB" id="A0A8J2WJ99"/>
<evidence type="ECO:0000256" key="4">
    <source>
        <dbReference type="ARBA" id="ARBA00022692"/>
    </source>
</evidence>
<feature type="region of interest" description="Disordered" evidence="9">
    <location>
        <begin position="709"/>
        <end position="747"/>
    </location>
</feature>
<keyword evidence="6 10" id="KW-0472">Membrane</keyword>
<comment type="similarity">
    <text evidence="2">Belongs to the PC-esterase family. CASD1 subfamily.</text>
</comment>
<evidence type="ECO:0000256" key="3">
    <source>
        <dbReference type="ARBA" id="ARBA00022679"/>
    </source>
</evidence>
<feature type="transmembrane region" description="Helical" evidence="10">
    <location>
        <begin position="129"/>
        <end position="149"/>
    </location>
</feature>
<proteinExistence type="inferred from homology"/>
<feature type="domain" description="CCHC-type" evidence="11">
    <location>
        <begin position="221"/>
        <end position="235"/>
    </location>
</feature>
<feature type="compositionally biased region" description="Basic and acidic residues" evidence="9">
    <location>
        <begin position="658"/>
        <end position="671"/>
    </location>
</feature>
<evidence type="ECO:0000256" key="8">
    <source>
        <dbReference type="PROSITE-ProRule" id="PRU00047"/>
    </source>
</evidence>
<feature type="transmembrane region" description="Helical" evidence="10">
    <location>
        <begin position="98"/>
        <end position="117"/>
    </location>
</feature>
<evidence type="ECO:0000256" key="6">
    <source>
        <dbReference type="ARBA" id="ARBA00023136"/>
    </source>
</evidence>
<keyword evidence="4 10" id="KW-0812">Transmembrane</keyword>
<dbReference type="InterPro" id="IPR036875">
    <property type="entry name" value="Znf_CCHC_sf"/>
</dbReference>
<dbReference type="Pfam" id="PF07744">
    <property type="entry name" value="SPOC"/>
    <property type="match status" value="1"/>
</dbReference>
<feature type="region of interest" description="Disordered" evidence="9">
    <location>
        <begin position="272"/>
        <end position="322"/>
    </location>
</feature>
<dbReference type="Pfam" id="PF00098">
    <property type="entry name" value="zf-CCHC"/>
    <property type="match status" value="2"/>
</dbReference>
<evidence type="ECO:0000256" key="1">
    <source>
        <dbReference type="ARBA" id="ARBA00004141"/>
    </source>
</evidence>
<dbReference type="InterPro" id="IPR001878">
    <property type="entry name" value="Znf_CCHC"/>
</dbReference>